<dbReference type="Pfam" id="PF20237">
    <property type="entry name" value="DUF6594"/>
    <property type="match status" value="1"/>
</dbReference>
<protein>
    <recommendedName>
        <fullName evidence="2">DUF6594 domain-containing protein</fullName>
    </recommendedName>
</protein>
<name>S0DZD8_GIBF5</name>
<dbReference type="RefSeq" id="XP_023430024.1">
    <property type="nucleotide sequence ID" value="XM_023576762.1"/>
</dbReference>
<dbReference type="HOGENOM" id="CLU_051118_0_0_1"/>
<evidence type="ECO:0000259" key="2">
    <source>
        <dbReference type="Pfam" id="PF20237"/>
    </source>
</evidence>
<sequence>MTHPTGFEKLAAWTASIPDYEGFVFRRFDRLSARNLQHLESELTFLETKLDGLDQEAAASSDVNSLRTRYNWETFEELSKVQNSLTAERMEASKNISRKLKNYYEMLVLQSKIAAMEQPDKLQLAVVRKHFNHGIHPTEFLPNGRRNLEGQDYFRLDKDRELVALNPTSDKDLLSRFLRRHPGMLKVRLTLYQAPYRSWRYVKLANRTQSETLSTGEEYFDEKYISFAVSIVSIALAAILLLGAIISLRLVQDEKARIGMIVGFTVLFTASVSFLTNAKRADIFASGAAYTAVLVVFVSGDLGGSSEC</sequence>
<evidence type="ECO:0000313" key="3">
    <source>
        <dbReference type="EMBL" id="CCT67944.1"/>
    </source>
</evidence>
<feature type="transmembrane region" description="Helical" evidence="1">
    <location>
        <begin position="283"/>
        <end position="303"/>
    </location>
</feature>
<keyword evidence="1" id="KW-1133">Transmembrane helix</keyword>
<dbReference type="PANTHER" id="PTHR34502">
    <property type="entry name" value="DUF6594 DOMAIN-CONTAINING PROTEIN-RELATED"/>
    <property type="match status" value="1"/>
</dbReference>
<organism evidence="3 4">
    <name type="scientific">Gibberella fujikuroi (strain CBS 195.34 / IMI 58289 / NRRL A-6831)</name>
    <name type="common">Bakanae and foot rot disease fungus</name>
    <name type="synonym">Fusarium fujikuroi</name>
    <dbReference type="NCBI Taxonomy" id="1279085"/>
    <lineage>
        <taxon>Eukaryota</taxon>
        <taxon>Fungi</taxon>
        <taxon>Dikarya</taxon>
        <taxon>Ascomycota</taxon>
        <taxon>Pezizomycotina</taxon>
        <taxon>Sordariomycetes</taxon>
        <taxon>Hypocreomycetidae</taxon>
        <taxon>Hypocreales</taxon>
        <taxon>Nectriaceae</taxon>
        <taxon>Fusarium</taxon>
        <taxon>Fusarium fujikuroi species complex</taxon>
    </lineage>
</organism>
<dbReference type="STRING" id="1279085.S0DZD8"/>
<dbReference type="PANTHER" id="PTHR34502:SF4">
    <property type="entry name" value="DUF6594 DOMAIN-CONTAINING PROTEIN"/>
    <property type="match status" value="1"/>
</dbReference>
<evidence type="ECO:0000313" key="4">
    <source>
        <dbReference type="Proteomes" id="UP000016800"/>
    </source>
</evidence>
<proteinExistence type="predicted"/>
<dbReference type="GeneID" id="35408158"/>
<feature type="transmembrane region" description="Helical" evidence="1">
    <location>
        <begin position="224"/>
        <end position="246"/>
    </location>
</feature>
<dbReference type="InterPro" id="IPR046529">
    <property type="entry name" value="DUF6594"/>
</dbReference>
<feature type="transmembrane region" description="Helical" evidence="1">
    <location>
        <begin position="258"/>
        <end position="277"/>
    </location>
</feature>
<keyword evidence="1" id="KW-0472">Membrane</keyword>
<dbReference type="VEuPathDB" id="FungiDB:FFUJ_14778"/>
<gene>
    <name evidence="3" type="ORF">FFUJ_14778</name>
</gene>
<evidence type="ECO:0000256" key="1">
    <source>
        <dbReference type="SAM" id="Phobius"/>
    </source>
</evidence>
<feature type="domain" description="DUF6594" evidence="2">
    <location>
        <begin position="7"/>
        <end position="295"/>
    </location>
</feature>
<keyword evidence="4" id="KW-1185">Reference proteome</keyword>
<keyword evidence="1" id="KW-0812">Transmembrane</keyword>
<reference evidence="4" key="1">
    <citation type="journal article" date="2013" name="PLoS Pathog.">
        <title>Deciphering the cryptic genome: genome-wide analyses of the rice pathogen Fusarium fujikuroi reveal complex regulation of secondary metabolism and novel metabolites.</title>
        <authorList>
            <person name="Wiemann P."/>
            <person name="Sieber C.M."/>
            <person name="von Bargen K.W."/>
            <person name="Studt L."/>
            <person name="Niehaus E.M."/>
            <person name="Espino J.J."/>
            <person name="Huss K."/>
            <person name="Michielse C.B."/>
            <person name="Albermann S."/>
            <person name="Wagner D."/>
            <person name="Bergner S.V."/>
            <person name="Connolly L.R."/>
            <person name="Fischer A."/>
            <person name="Reuter G."/>
            <person name="Kleigrewe K."/>
            <person name="Bald T."/>
            <person name="Wingfield B.D."/>
            <person name="Ophir R."/>
            <person name="Freeman S."/>
            <person name="Hippler M."/>
            <person name="Smith K.M."/>
            <person name="Brown D.W."/>
            <person name="Proctor R.H."/>
            <person name="Munsterkotter M."/>
            <person name="Freitag M."/>
            <person name="Humpf H.U."/>
            <person name="Guldener U."/>
            <person name="Tudzynski B."/>
        </authorList>
    </citation>
    <scope>NUCLEOTIDE SEQUENCE [LARGE SCALE GENOMIC DNA]</scope>
    <source>
        <strain evidence="4">CBS 195.34 / IMI 58289 / NRRL A-6831</strain>
    </source>
</reference>
<dbReference type="Proteomes" id="UP000016800">
    <property type="component" value="Chromosome IV"/>
</dbReference>
<dbReference type="AlphaFoldDB" id="S0DZD8"/>
<dbReference type="EMBL" id="HF679026">
    <property type="protein sequence ID" value="CCT67944.1"/>
    <property type="molecule type" value="Genomic_DNA"/>
</dbReference>
<accession>S0DZD8</accession>